<name>B9HY79_POPTR</name>
<evidence type="ECO:0000256" key="1">
    <source>
        <dbReference type="SAM" id="MobiDB-lite"/>
    </source>
</evidence>
<proteinExistence type="predicted"/>
<dbReference type="PANTHER" id="PTHR32161">
    <property type="entry name" value="DPP6 N-TERMINAL DOMAIN-LIKE PROTEIN"/>
    <property type="match status" value="1"/>
</dbReference>
<organism evidence="2 3">
    <name type="scientific">Populus trichocarpa</name>
    <name type="common">Western balsam poplar</name>
    <name type="synonym">Populus balsamifera subsp. trichocarpa</name>
    <dbReference type="NCBI Taxonomy" id="3694"/>
    <lineage>
        <taxon>Eukaryota</taxon>
        <taxon>Viridiplantae</taxon>
        <taxon>Streptophyta</taxon>
        <taxon>Embryophyta</taxon>
        <taxon>Tracheophyta</taxon>
        <taxon>Spermatophyta</taxon>
        <taxon>Magnoliopsida</taxon>
        <taxon>eudicotyledons</taxon>
        <taxon>Gunneridae</taxon>
        <taxon>Pentapetalae</taxon>
        <taxon>rosids</taxon>
        <taxon>fabids</taxon>
        <taxon>Malpighiales</taxon>
        <taxon>Salicaceae</taxon>
        <taxon>Saliceae</taxon>
        <taxon>Populus</taxon>
    </lineage>
</organism>
<protein>
    <submittedName>
        <fullName evidence="2">Uncharacterized protein</fullName>
    </submittedName>
</protein>
<keyword evidence="3" id="KW-1185">Reference proteome</keyword>
<dbReference type="PANTHER" id="PTHR32161:SF8">
    <property type="entry name" value="DPP6 N-TERMINAL DOMAIN-LIKE PROTEIN"/>
    <property type="match status" value="1"/>
</dbReference>
<dbReference type="HOGENOM" id="CLU_2431093_0_0_1"/>
<reference evidence="2 3" key="1">
    <citation type="journal article" date="2006" name="Science">
        <title>The genome of black cottonwood, Populus trichocarpa (Torr. &amp; Gray).</title>
        <authorList>
            <person name="Tuskan G.A."/>
            <person name="Difazio S."/>
            <person name="Jansson S."/>
            <person name="Bohlmann J."/>
            <person name="Grigoriev I."/>
            <person name="Hellsten U."/>
            <person name="Putnam N."/>
            <person name="Ralph S."/>
            <person name="Rombauts S."/>
            <person name="Salamov A."/>
            <person name="Schein J."/>
            <person name="Sterck L."/>
            <person name="Aerts A."/>
            <person name="Bhalerao R.R."/>
            <person name="Bhalerao R.P."/>
            <person name="Blaudez D."/>
            <person name="Boerjan W."/>
            <person name="Brun A."/>
            <person name="Brunner A."/>
            <person name="Busov V."/>
            <person name="Campbell M."/>
            <person name="Carlson J."/>
            <person name="Chalot M."/>
            <person name="Chapman J."/>
            <person name="Chen G.L."/>
            <person name="Cooper D."/>
            <person name="Coutinho P.M."/>
            <person name="Couturier J."/>
            <person name="Covert S."/>
            <person name="Cronk Q."/>
            <person name="Cunningham R."/>
            <person name="Davis J."/>
            <person name="Degroeve S."/>
            <person name="Dejardin A."/>
            <person name="Depamphilis C."/>
            <person name="Detter J."/>
            <person name="Dirks B."/>
            <person name="Dubchak I."/>
            <person name="Duplessis S."/>
            <person name="Ehlting J."/>
            <person name="Ellis B."/>
            <person name="Gendler K."/>
            <person name="Goodstein D."/>
            <person name="Gribskov M."/>
            <person name="Grimwood J."/>
            <person name="Groover A."/>
            <person name="Gunter L."/>
            <person name="Hamberger B."/>
            <person name="Heinze B."/>
            <person name="Helariutta Y."/>
            <person name="Henrissat B."/>
            <person name="Holligan D."/>
            <person name="Holt R."/>
            <person name="Huang W."/>
            <person name="Islam-Faridi N."/>
            <person name="Jones S."/>
            <person name="Jones-Rhoades M."/>
            <person name="Jorgensen R."/>
            <person name="Joshi C."/>
            <person name="Kangasjarvi J."/>
            <person name="Karlsson J."/>
            <person name="Kelleher C."/>
            <person name="Kirkpatrick R."/>
            <person name="Kirst M."/>
            <person name="Kohler A."/>
            <person name="Kalluri U."/>
            <person name="Larimer F."/>
            <person name="Leebens-Mack J."/>
            <person name="Leple J.C."/>
            <person name="Locascio P."/>
            <person name="Lou Y."/>
            <person name="Lucas S."/>
            <person name="Martin F."/>
            <person name="Montanini B."/>
            <person name="Napoli C."/>
            <person name="Nelson D.R."/>
            <person name="Nelson C."/>
            <person name="Nieminen K."/>
            <person name="Nilsson O."/>
            <person name="Pereda V."/>
            <person name="Peter G."/>
            <person name="Philippe R."/>
            <person name="Pilate G."/>
            <person name="Poliakov A."/>
            <person name="Razumovskaya J."/>
            <person name="Richardson P."/>
            <person name="Rinaldi C."/>
            <person name="Ritland K."/>
            <person name="Rouze P."/>
            <person name="Ryaboy D."/>
            <person name="Schmutz J."/>
            <person name="Schrader J."/>
            <person name="Segerman B."/>
            <person name="Shin H."/>
            <person name="Siddiqui A."/>
            <person name="Sterky F."/>
            <person name="Terry A."/>
            <person name="Tsai C.J."/>
            <person name="Uberbacher E."/>
            <person name="Unneberg P."/>
            <person name="Vahala J."/>
            <person name="Wall K."/>
            <person name="Wessler S."/>
            <person name="Yang G."/>
            <person name="Yin T."/>
            <person name="Douglas C."/>
            <person name="Marra M."/>
            <person name="Sandberg G."/>
            <person name="Van de Peer Y."/>
            <person name="Rokhsar D."/>
        </authorList>
    </citation>
    <scope>NUCLEOTIDE SEQUENCE [LARGE SCALE GENOMIC DNA]</scope>
    <source>
        <strain evidence="3">cv. Nisqually</strain>
    </source>
</reference>
<evidence type="ECO:0000313" key="3">
    <source>
        <dbReference type="Proteomes" id="UP000006729"/>
    </source>
</evidence>
<sequence length="111" mass="12421">MEPEGRDDPPDQGGILMKDKPTVSGDYLVKKERLVYMSTHENPGELRTSWAAYIFLTRDGTNRVKVVEHGGWPTWVDESVIVERVPPSGLHAFTPATSPGNKKFIAVAMRR</sequence>
<accession>B9HY79</accession>
<feature type="region of interest" description="Disordered" evidence="1">
    <location>
        <begin position="1"/>
        <end position="20"/>
    </location>
</feature>
<dbReference type="Proteomes" id="UP000006729">
    <property type="component" value="Chromosome 10"/>
</dbReference>
<dbReference type="STRING" id="3694.B9HY79"/>
<gene>
    <name evidence="2" type="ORF">POPTR_010G029600</name>
</gene>
<dbReference type="AlphaFoldDB" id="B9HY79"/>
<evidence type="ECO:0000313" key="2">
    <source>
        <dbReference type="EMBL" id="PNT14422.1"/>
    </source>
</evidence>
<dbReference type="InParanoid" id="B9HY79"/>
<dbReference type="EMBL" id="CM009299">
    <property type="protein sequence ID" value="PNT14422.1"/>
    <property type="molecule type" value="Genomic_DNA"/>
</dbReference>